<dbReference type="PaxDb" id="30732-ENSOMEP00000034937"/>
<proteinExistence type="predicted"/>
<protein>
    <recommendedName>
        <fullName evidence="2">PiggyBac transposable element-derived protein domain-containing protein</fullName>
    </recommendedName>
</protein>
<feature type="compositionally biased region" description="Basic and acidic residues" evidence="1">
    <location>
        <begin position="1"/>
        <end position="15"/>
    </location>
</feature>
<reference evidence="3" key="2">
    <citation type="submission" date="2025-09" db="UniProtKB">
        <authorList>
            <consortium name="Ensembl"/>
        </authorList>
    </citation>
    <scope>IDENTIFICATION</scope>
</reference>
<dbReference type="STRING" id="30732.ENSOMEP00000034937"/>
<dbReference type="GeneTree" id="ENSGT00940000166554"/>
<dbReference type="Ensembl" id="ENSOMET00000029413.1">
    <property type="protein sequence ID" value="ENSOMEP00000034937.1"/>
    <property type="gene ID" value="ENSOMEG00000021857.1"/>
</dbReference>
<keyword evidence="4" id="KW-1185">Reference proteome</keyword>
<accession>A0A3B3DXQ2</accession>
<feature type="compositionally biased region" description="Acidic residues" evidence="1">
    <location>
        <begin position="24"/>
        <end position="39"/>
    </location>
</feature>
<evidence type="ECO:0000256" key="1">
    <source>
        <dbReference type="SAM" id="MobiDB-lite"/>
    </source>
</evidence>
<dbReference type="Pfam" id="PF13843">
    <property type="entry name" value="DDE_Tnp_1_7"/>
    <property type="match status" value="1"/>
</dbReference>
<dbReference type="OMA" id="IYIWWHT"/>
<name>A0A3B3DXQ2_ORYME</name>
<feature type="region of interest" description="Disordered" evidence="1">
    <location>
        <begin position="499"/>
        <end position="526"/>
    </location>
</feature>
<evidence type="ECO:0000259" key="2">
    <source>
        <dbReference type="Pfam" id="PF13843"/>
    </source>
</evidence>
<evidence type="ECO:0000313" key="4">
    <source>
        <dbReference type="Proteomes" id="UP000261560"/>
    </source>
</evidence>
<dbReference type="PANTHER" id="PTHR47272">
    <property type="entry name" value="DDE_TNP_1_7 DOMAIN-CONTAINING PROTEIN"/>
    <property type="match status" value="1"/>
</dbReference>
<organism evidence="3 4">
    <name type="scientific">Oryzias melastigma</name>
    <name type="common">Marine medaka</name>
    <dbReference type="NCBI Taxonomy" id="30732"/>
    <lineage>
        <taxon>Eukaryota</taxon>
        <taxon>Metazoa</taxon>
        <taxon>Chordata</taxon>
        <taxon>Craniata</taxon>
        <taxon>Vertebrata</taxon>
        <taxon>Euteleostomi</taxon>
        <taxon>Actinopterygii</taxon>
        <taxon>Neopterygii</taxon>
        <taxon>Teleostei</taxon>
        <taxon>Neoteleostei</taxon>
        <taxon>Acanthomorphata</taxon>
        <taxon>Ovalentaria</taxon>
        <taxon>Atherinomorphae</taxon>
        <taxon>Beloniformes</taxon>
        <taxon>Adrianichthyidae</taxon>
        <taxon>Oryziinae</taxon>
        <taxon>Oryzias</taxon>
    </lineage>
</organism>
<feature type="domain" description="PiggyBac transposable element-derived protein" evidence="2">
    <location>
        <begin position="106"/>
        <end position="462"/>
    </location>
</feature>
<dbReference type="Proteomes" id="UP000261560">
    <property type="component" value="Unplaced"/>
</dbReference>
<dbReference type="AlphaFoldDB" id="A0A3B3DXQ2"/>
<reference evidence="3" key="1">
    <citation type="submission" date="2025-08" db="UniProtKB">
        <authorList>
            <consortium name="Ensembl"/>
        </authorList>
    </citation>
    <scope>IDENTIFICATION</scope>
</reference>
<dbReference type="PANTHER" id="PTHR47272:SF1">
    <property type="entry name" value="PIGGYBAC TRANSPOSABLE ELEMENT-DERIVED PROTEIN 3-LIKE"/>
    <property type="match status" value="1"/>
</dbReference>
<sequence>MAKKYSVEDVLKKIVDGNSSDMEPLGEDDDEEEGEEEEWTPAAEIGENQDSSDNDERLEGDTTLKSSASSEGKRKAYQWKRQQFEPPSVEFVEYVKEDSQERLGWTPYMYFKDFVTDEMLQEISEETNLYSMQKDGMSVNTNAQEIEQILGMYLHMGLVQMPNLRAYWEMETRYPAVCDVMSRGRFMNLLTQIHFQDNLNVSEEAKRDKVWKLRPWLEKLRQRFLCVPPEECHAVDQIIVPFKGKSHLRCYMPGKPHKWGFRMWGRIGQSGYLYDFDVCQGGENPDKEKSDVAGDVVLKMTSTLPPGRNHKVFADDFFTSVPLVEHLKQRGIYYIGIVRRNRVKNCQLMDERELRTKGRGSLDFRVNQENTIIVRWCNSKAVNLLSSFVGVEPLSTLRRWDQKAKTYTVIPRPAIVDAYNRFAGGLDLLDTLSALYKFSLRSRRWYIYIWWHTVTVAVINAWIRYRRDLEKLQPWQEPLPLRRFQASVGTALTSAGKVKKCSGPLSSPDVTPAPPRKRKATEVPPDVRKDGLDHVPTWELRQRCKCCSGRLTHVYCQKCRVHLCLNKHRNFDSDVEKSRFASIMAQSCFVNCING</sequence>
<feature type="region of interest" description="Disordered" evidence="1">
    <location>
        <begin position="1"/>
        <end position="72"/>
    </location>
</feature>
<dbReference type="InterPro" id="IPR029526">
    <property type="entry name" value="PGBD"/>
</dbReference>
<evidence type="ECO:0000313" key="3">
    <source>
        <dbReference type="Ensembl" id="ENSOMEP00000034937.1"/>
    </source>
</evidence>